<accession>A0A023BUX7</accession>
<dbReference type="GO" id="GO:0003700">
    <property type="term" value="F:DNA-binding transcription factor activity"/>
    <property type="evidence" value="ECO:0007669"/>
    <property type="project" value="InterPro"/>
</dbReference>
<keyword evidence="4" id="KW-1133">Transmembrane helix</keyword>
<keyword evidence="4" id="KW-0812">Transmembrane</keyword>
<evidence type="ECO:0000313" key="6">
    <source>
        <dbReference type="EMBL" id="EZH73837.1"/>
    </source>
</evidence>
<dbReference type="EMBL" id="AQRA01000005">
    <property type="protein sequence ID" value="EZH73837.1"/>
    <property type="molecule type" value="Genomic_DNA"/>
</dbReference>
<dbReference type="PANTHER" id="PTHR43280">
    <property type="entry name" value="ARAC-FAMILY TRANSCRIPTIONAL REGULATOR"/>
    <property type="match status" value="1"/>
</dbReference>
<dbReference type="InterPro" id="IPR018060">
    <property type="entry name" value="HTH_AraC"/>
</dbReference>
<dbReference type="Pfam" id="PF12833">
    <property type="entry name" value="HTH_18"/>
    <property type="match status" value="1"/>
</dbReference>
<dbReference type="eggNOG" id="COG2207">
    <property type="taxonomic scope" value="Bacteria"/>
</dbReference>
<dbReference type="SUPFAM" id="SSF46689">
    <property type="entry name" value="Homeodomain-like"/>
    <property type="match status" value="1"/>
</dbReference>
<keyword evidence="4" id="KW-0472">Membrane</keyword>
<keyword evidence="3" id="KW-0804">Transcription</keyword>
<name>A0A023BUX7_9FLAO</name>
<evidence type="ECO:0000256" key="2">
    <source>
        <dbReference type="ARBA" id="ARBA00023125"/>
    </source>
</evidence>
<dbReference type="STRING" id="1317122.ATO12_18060"/>
<dbReference type="PANTHER" id="PTHR43280:SF29">
    <property type="entry name" value="ARAC-FAMILY TRANSCRIPTIONAL REGULATOR"/>
    <property type="match status" value="1"/>
</dbReference>
<feature type="transmembrane region" description="Helical" evidence="4">
    <location>
        <begin position="60"/>
        <end position="85"/>
    </location>
</feature>
<feature type="transmembrane region" description="Helical" evidence="4">
    <location>
        <begin position="97"/>
        <end position="119"/>
    </location>
</feature>
<evidence type="ECO:0000256" key="3">
    <source>
        <dbReference type="ARBA" id="ARBA00023163"/>
    </source>
</evidence>
<dbReference type="Gene3D" id="1.10.10.60">
    <property type="entry name" value="Homeodomain-like"/>
    <property type="match status" value="2"/>
</dbReference>
<comment type="caution">
    <text evidence="6">The sequence shown here is derived from an EMBL/GenBank/DDBJ whole genome shotgun (WGS) entry which is preliminary data.</text>
</comment>
<dbReference type="OrthoDB" id="5492415at2"/>
<protein>
    <recommendedName>
        <fullName evidence="5">HTH araC/xylS-type domain-containing protein</fullName>
    </recommendedName>
</protein>
<evidence type="ECO:0000256" key="1">
    <source>
        <dbReference type="ARBA" id="ARBA00023015"/>
    </source>
</evidence>
<feature type="transmembrane region" description="Helical" evidence="4">
    <location>
        <begin position="212"/>
        <end position="231"/>
    </location>
</feature>
<dbReference type="PROSITE" id="PS01124">
    <property type="entry name" value="HTH_ARAC_FAMILY_2"/>
    <property type="match status" value="1"/>
</dbReference>
<gene>
    <name evidence="6" type="ORF">ATO12_18060</name>
</gene>
<feature type="transmembrane region" description="Helical" evidence="4">
    <location>
        <begin position="179"/>
        <end position="200"/>
    </location>
</feature>
<sequence length="384" mass="44871">MNLVITFFLTTGIVINTIILLLLIKSKTKETPQRLLLLFFSITLFYIIHGYAQIHKLKFLFLSTFVFNEIIEFFTGPLIFVYIKSLFENKTKLIRKYYIHFVPTILYLLCVSIPFLISIIKKEFVFNYLKVINDHGDLFGILLMLYFIFYTLYSLKLFNRYKNVMKLNFSNISENDFGWVKRMLIGVLVISCLDVIFTLYESTIRELNFETSYLTLISVIVLIVYLGYYGVKQSKILLPDFLINTPEKKDKEDKEDKKNEYLSGISDEELNTLKLSLEHVMSIDKKYLDEDLTLSTLANAISISDKKLSAFLNQYLKTTFYDYVNKYRVASVKEKIKSPEYNNITLLGIAYESGFKSKTSFNRIFKKETGLSPSQFKSSLQETL</sequence>
<feature type="transmembrane region" description="Helical" evidence="4">
    <location>
        <begin position="36"/>
        <end position="54"/>
    </location>
</feature>
<dbReference type="SMART" id="SM00342">
    <property type="entry name" value="HTH_ARAC"/>
    <property type="match status" value="1"/>
</dbReference>
<evidence type="ECO:0000313" key="7">
    <source>
        <dbReference type="Proteomes" id="UP000023541"/>
    </source>
</evidence>
<dbReference type="PROSITE" id="PS00041">
    <property type="entry name" value="HTH_ARAC_FAMILY_1"/>
    <property type="match status" value="1"/>
</dbReference>
<keyword evidence="2" id="KW-0238">DNA-binding</keyword>
<reference evidence="6 7" key="1">
    <citation type="submission" date="2014-04" db="EMBL/GenBank/DDBJ databases">
        <title>Aquimarina sp. 22II-S11-z7 Genome Sequencing.</title>
        <authorList>
            <person name="Lai Q."/>
        </authorList>
    </citation>
    <scope>NUCLEOTIDE SEQUENCE [LARGE SCALE GENOMIC DNA]</scope>
    <source>
        <strain evidence="6 7">22II-S11-z7</strain>
    </source>
</reference>
<dbReference type="GO" id="GO:0043565">
    <property type="term" value="F:sequence-specific DNA binding"/>
    <property type="evidence" value="ECO:0007669"/>
    <property type="project" value="InterPro"/>
</dbReference>
<dbReference type="AlphaFoldDB" id="A0A023BUX7"/>
<dbReference type="RefSeq" id="WP_034242641.1">
    <property type="nucleotide sequence ID" value="NZ_AQRA01000005.1"/>
</dbReference>
<feature type="domain" description="HTH araC/xylS-type" evidence="5">
    <location>
        <begin position="278"/>
        <end position="379"/>
    </location>
</feature>
<dbReference type="Proteomes" id="UP000023541">
    <property type="component" value="Unassembled WGS sequence"/>
</dbReference>
<feature type="transmembrane region" description="Helical" evidence="4">
    <location>
        <begin position="6"/>
        <end position="24"/>
    </location>
</feature>
<evidence type="ECO:0000259" key="5">
    <source>
        <dbReference type="PROSITE" id="PS01124"/>
    </source>
</evidence>
<evidence type="ECO:0000256" key="4">
    <source>
        <dbReference type="SAM" id="Phobius"/>
    </source>
</evidence>
<keyword evidence="1" id="KW-0805">Transcription regulation</keyword>
<dbReference type="InterPro" id="IPR009057">
    <property type="entry name" value="Homeodomain-like_sf"/>
</dbReference>
<keyword evidence="7" id="KW-1185">Reference proteome</keyword>
<dbReference type="InterPro" id="IPR018062">
    <property type="entry name" value="HTH_AraC-typ_CS"/>
</dbReference>
<feature type="transmembrane region" description="Helical" evidence="4">
    <location>
        <begin position="139"/>
        <end position="158"/>
    </location>
</feature>
<organism evidence="6 7">
    <name type="scientific">Aquimarina atlantica</name>
    <dbReference type="NCBI Taxonomy" id="1317122"/>
    <lineage>
        <taxon>Bacteria</taxon>
        <taxon>Pseudomonadati</taxon>
        <taxon>Bacteroidota</taxon>
        <taxon>Flavobacteriia</taxon>
        <taxon>Flavobacteriales</taxon>
        <taxon>Flavobacteriaceae</taxon>
        <taxon>Aquimarina</taxon>
    </lineage>
</organism>
<proteinExistence type="predicted"/>